<name>A5YS90_9EURY</name>
<sequence>MTDTNTTRITVANQKGGAGKTTDVIHTGGALAARGHDVLLVDIDYHGELTCSLGYNDLYYDTDRTTLFDVLEFDQMESMNDIIVEHEEFDILPASEKLANNKNIQTLLEAPKSRERLEMTLDELEKDYDYIIVDTPPSLNVLTDNALVATGNVVIPVIPEKLNANSLQIFTKQLSSLEQAYGDINRLAIVCNRVEQNAEHRDTIEEIKSAYSLRVFEIPKRTDLSQSIGEGVSVFGFGKENQRVEDARDLFNEIASRLTEKGWLDRLFPGTYLIIPLTAGEEAVYTTHEYLIAAHVAEPMYIGYYSALSHHGLTEQIPRTVYVVTPTRAQSRDIHGVPYRVTTVTEQKFFGCEPTSIEGTTVQVSDLEKTLVDCADHPEFCGGLRELATAMRTADEQGCTWDIVGEYLGRLDNGAATKRIVYLADQLGIDLPAREELVASFTSGYSLLDPTRPDNGSTDSTYRLRITREAEHLAT</sequence>
<dbReference type="CDD" id="cd02042">
    <property type="entry name" value="ParAB_family"/>
    <property type="match status" value="1"/>
</dbReference>
<reference evidence="3" key="1">
    <citation type="journal article" date="2007" name="ISME J.">
        <title>Genomic plasticity in prokaryotes: the case of the square haloarchaeon.</title>
        <authorList>
            <person name="Cuadros-Orellana S."/>
            <person name="Martin-Cuadrado A.B."/>
            <person name="Legault B."/>
            <person name="D'Auria G."/>
            <person name="Zhaxybayeva O."/>
            <person name="Papke R.T."/>
            <person name="Rodriguez-Valera F."/>
        </authorList>
    </citation>
    <scope>NUCLEOTIDE SEQUENCE</scope>
</reference>
<dbReference type="InterPro" id="IPR027417">
    <property type="entry name" value="P-loop_NTPase"/>
</dbReference>
<dbReference type="EMBL" id="EF583986">
    <property type="protein sequence ID" value="ABQ75847.1"/>
    <property type="molecule type" value="Genomic_DNA"/>
</dbReference>
<dbReference type="AlphaFoldDB" id="A5YS90"/>
<dbReference type="PANTHER" id="PTHR13696">
    <property type="entry name" value="P-LOOP CONTAINING NUCLEOSIDE TRIPHOSPHATE HYDROLASE"/>
    <property type="match status" value="1"/>
</dbReference>
<dbReference type="Gene3D" id="3.40.50.300">
    <property type="entry name" value="P-loop containing nucleotide triphosphate hydrolases"/>
    <property type="match status" value="1"/>
</dbReference>
<feature type="domain" description="AAA" evidence="2">
    <location>
        <begin position="8"/>
        <end position="179"/>
    </location>
</feature>
<dbReference type="Pfam" id="PF13614">
    <property type="entry name" value="AAA_31"/>
    <property type="match status" value="1"/>
</dbReference>
<feature type="domain" description="AbiEi antitoxin C-terminal" evidence="1">
    <location>
        <begin position="289"/>
        <end position="395"/>
    </location>
</feature>
<dbReference type="InterPro" id="IPR025669">
    <property type="entry name" value="AAA_dom"/>
</dbReference>
<proteinExistence type="predicted"/>
<dbReference type="SUPFAM" id="SSF52540">
    <property type="entry name" value="P-loop containing nucleoside triphosphate hydrolases"/>
    <property type="match status" value="1"/>
</dbReference>
<dbReference type="InterPro" id="IPR018547">
    <property type="entry name" value="AbiEi_C"/>
</dbReference>
<evidence type="ECO:0000259" key="2">
    <source>
        <dbReference type="Pfam" id="PF13614"/>
    </source>
</evidence>
<dbReference type="PANTHER" id="PTHR13696:SF99">
    <property type="entry name" value="COBYRINIC ACID AC-DIAMIDE SYNTHASE"/>
    <property type="match status" value="1"/>
</dbReference>
<dbReference type="Pfam" id="PF09407">
    <property type="entry name" value="AbiEi_1"/>
    <property type="match status" value="1"/>
</dbReference>
<evidence type="ECO:0000313" key="3">
    <source>
        <dbReference type="EMBL" id="ABQ75847.1"/>
    </source>
</evidence>
<protein>
    <submittedName>
        <fullName evidence="3">Uncharacterized protein</fullName>
    </submittedName>
</protein>
<organism evidence="3">
    <name type="scientific">uncultured haloarchaeon</name>
    <dbReference type="NCBI Taxonomy" id="160804"/>
    <lineage>
        <taxon>Archaea</taxon>
        <taxon>Methanobacteriati</taxon>
        <taxon>Methanobacteriota</taxon>
        <taxon>Stenosarchaea group</taxon>
        <taxon>Halobacteria</taxon>
        <taxon>Halobacteriales</taxon>
        <taxon>Halobacteriaceae</taxon>
        <taxon>environmental samples</taxon>
    </lineage>
</organism>
<evidence type="ECO:0000259" key="1">
    <source>
        <dbReference type="Pfam" id="PF09407"/>
    </source>
</evidence>
<accession>A5YS90</accession>
<dbReference type="InterPro" id="IPR050678">
    <property type="entry name" value="DNA_Partitioning_ATPase"/>
</dbReference>